<gene>
    <name evidence="3" type="ORF">HX018_03085</name>
</gene>
<dbReference type="PIRSF" id="PIRSF034888">
    <property type="entry name" value="P-loop_UCP034888"/>
    <property type="match status" value="1"/>
</dbReference>
<dbReference type="InterPro" id="IPR003959">
    <property type="entry name" value="ATPase_AAA_core"/>
</dbReference>
<dbReference type="Gene3D" id="3.40.50.300">
    <property type="entry name" value="P-loop containing nucleotide triphosphate hydrolases"/>
    <property type="match status" value="1"/>
</dbReference>
<evidence type="ECO:0000259" key="1">
    <source>
        <dbReference type="Pfam" id="PF12476"/>
    </source>
</evidence>
<sequence>MINQIEIKNFKSLKEINVSVKNLNVLMGLNGMGKSSFIQMLLLLMQSDKLEERILDLNGLLVEIGQGRDALYQFAKEDFIEFGIHFNERNFLWKFLYQRDKDKLEAENGFTKDQMQYFREQTKRFQYISAERVGPQDIYDASSIVVSDKKQLGLLGEYAAYYINVFGLEYEVKDYLKHNSNSSNILNDQINAWLKEVSPGISVNTKYVPEINKVILDYQFDLLNTKTNAFRPKNVGFGISYVLPIILALLTAEEGKIIVIENPESHIHPKGQAKLGELIALAAQSGAQIFIETHSDHILNGIRVATKEFHSKDEKRGISRENVSVLYFEKITTEEETRKEQFSKVTQISIDPKGELSEYPKDFLDEWSNQLFKLI</sequence>
<evidence type="ECO:0000313" key="4">
    <source>
        <dbReference type="Proteomes" id="UP001170954"/>
    </source>
</evidence>
<evidence type="ECO:0000313" key="3">
    <source>
        <dbReference type="EMBL" id="MDM1047228.1"/>
    </source>
</evidence>
<dbReference type="EMBL" id="JACAGK010000005">
    <property type="protein sequence ID" value="MDM1047228.1"/>
    <property type="molecule type" value="Genomic_DNA"/>
</dbReference>
<dbReference type="SUPFAM" id="SSF52540">
    <property type="entry name" value="P-loop containing nucleoside triphosphate hydrolases"/>
    <property type="match status" value="1"/>
</dbReference>
<dbReference type="InterPro" id="IPR014592">
    <property type="entry name" value="P-loop_UCP034888"/>
</dbReference>
<proteinExistence type="predicted"/>
<feature type="domain" description="ATPase AAA-type core" evidence="2">
    <location>
        <begin position="23"/>
        <end position="300"/>
    </location>
</feature>
<dbReference type="Proteomes" id="UP001170954">
    <property type="component" value="Unassembled WGS sequence"/>
</dbReference>
<dbReference type="PANTHER" id="PTHR43581">
    <property type="entry name" value="ATP/GTP PHOSPHATASE"/>
    <property type="match status" value="1"/>
</dbReference>
<reference evidence="3" key="1">
    <citation type="submission" date="2020-06" db="EMBL/GenBank/DDBJ databases">
        <authorList>
            <person name="Dong N."/>
        </authorList>
    </citation>
    <scope>NUCLEOTIDE SEQUENCE</scope>
    <source>
        <strain evidence="3">R1692</strain>
    </source>
</reference>
<dbReference type="InterPro" id="IPR051396">
    <property type="entry name" value="Bact_Antivir_Def_Nuclease"/>
</dbReference>
<comment type="caution">
    <text evidence="3">The sequence shown here is derived from an EMBL/GenBank/DDBJ whole genome shotgun (WGS) entry which is preliminary data.</text>
</comment>
<dbReference type="Pfam" id="PF12476">
    <property type="entry name" value="DUF3696"/>
    <property type="match status" value="1"/>
</dbReference>
<protein>
    <submittedName>
        <fullName evidence="3">DUF3696 domain-containing protein</fullName>
    </submittedName>
</protein>
<name>A0ABT7NJ77_9SPHI</name>
<reference evidence="3" key="2">
    <citation type="journal article" date="2022" name="Sci. Total Environ.">
        <title>Prevalence, transmission, and molecular epidemiology of tet(X)-positive bacteria among humans, animals, and environmental niches in China: An epidemiological, and genomic-based study.</title>
        <authorList>
            <person name="Dong N."/>
            <person name="Zeng Y."/>
            <person name="Cai C."/>
            <person name="Sun C."/>
            <person name="Lu J."/>
            <person name="Liu C."/>
            <person name="Zhou H."/>
            <person name="Sun Q."/>
            <person name="Shu L."/>
            <person name="Wang H."/>
            <person name="Wang Y."/>
            <person name="Wang S."/>
            <person name="Wu C."/>
            <person name="Chan E.W."/>
            <person name="Chen G."/>
            <person name="Shen Z."/>
            <person name="Chen S."/>
            <person name="Zhang R."/>
        </authorList>
    </citation>
    <scope>NUCLEOTIDE SEQUENCE</scope>
    <source>
        <strain evidence="3">R1692</strain>
    </source>
</reference>
<dbReference type="Pfam" id="PF13304">
    <property type="entry name" value="AAA_21"/>
    <property type="match status" value="1"/>
</dbReference>
<dbReference type="InterPro" id="IPR027417">
    <property type="entry name" value="P-loop_NTPase"/>
</dbReference>
<organism evidence="3 4">
    <name type="scientific">Sphingobacterium hotanense</name>
    <dbReference type="NCBI Taxonomy" id="649196"/>
    <lineage>
        <taxon>Bacteria</taxon>
        <taxon>Pseudomonadati</taxon>
        <taxon>Bacteroidota</taxon>
        <taxon>Sphingobacteriia</taxon>
        <taxon>Sphingobacteriales</taxon>
        <taxon>Sphingobacteriaceae</taxon>
        <taxon>Sphingobacterium</taxon>
    </lineage>
</organism>
<dbReference type="RefSeq" id="WP_286650417.1">
    <property type="nucleotide sequence ID" value="NZ_JACAGK010000005.1"/>
</dbReference>
<dbReference type="InterPro" id="IPR022532">
    <property type="entry name" value="DUF3696"/>
</dbReference>
<evidence type="ECO:0000259" key="2">
    <source>
        <dbReference type="Pfam" id="PF13304"/>
    </source>
</evidence>
<keyword evidence="4" id="KW-1185">Reference proteome</keyword>
<feature type="domain" description="DUF3696" evidence="1">
    <location>
        <begin position="318"/>
        <end position="374"/>
    </location>
</feature>
<dbReference type="PANTHER" id="PTHR43581:SF2">
    <property type="entry name" value="EXCINUCLEASE ATPASE SUBUNIT"/>
    <property type="match status" value="1"/>
</dbReference>
<accession>A0ABT7NJ77</accession>